<organism evidence="2">
    <name type="scientific">Darwinula stevensoni</name>
    <dbReference type="NCBI Taxonomy" id="69355"/>
    <lineage>
        <taxon>Eukaryota</taxon>
        <taxon>Metazoa</taxon>
        <taxon>Ecdysozoa</taxon>
        <taxon>Arthropoda</taxon>
        <taxon>Crustacea</taxon>
        <taxon>Oligostraca</taxon>
        <taxon>Ostracoda</taxon>
        <taxon>Podocopa</taxon>
        <taxon>Podocopida</taxon>
        <taxon>Darwinulocopina</taxon>
        <taxon>Darwinuloidea</taxon>
        <taxon>Darwinulidae</taxon>
        <taxon>Darwinula</taxon>
    </lineage>
</organism>
<evidence type="ECO:0000256" key="1">
    <source>
        <dbReference type="SAM" id="Phobius"/>
    </source>
</evidence>
<reference evidence="2" key="1">
    <citation type="submission" date="2020-11" db="EMBL/GenBank/DDBJ databases">
        <authorList>
            <person name="Tran Van P."/>
        </authorList>
    </citation>
    <scope>NUCLEOTIDE SEQUENCE</scope>
</reference>
<dbReference type="Proteomes" id="UP000677054">
    <property type="component" value="Unassembled WGS sequence"/>
</dbReference>
<evidence type="ECO:0000313" key="2">
    <source>
        <dbReference type="EMBL" id="CAD7251756.1"/>
    </source>
</evidence>
<evidence type="ECO:0000313" key="3">
    <source>
        <dbReference type="Proteomes" id="UP000677054"/>
    </source>
</evidence>
<dbReference type="OrthoDB" id="5970161at2759"/>
<dbReference type="EMBL" id="LR903315">
    <property type="protein sequence ID" value="CAD7251756.1"/>
    <property type="molecule type" value="Genomic_DNA"/>
</dbReference>
<sequence>MGSRVGVWVFLKELGMSTLQSLHQWIRTRWEHIIPSIIRLVWRSLLAGDRAIVSLLEGYVDTVASIFVIIFIILCFMVAIIIATLQVHDFEYHMPMSPIQTILLKS</sequence>
<keyword evidence="1" id="KW-0812">Transmembrane</keyword>
<protein>
    <submittedName>
        <fullName evidence="2">Uncharacterized protein</fullName>
    </submittedName>
</protein>
<proteinExistence type="predicted"/>
<gene>
    <name evidence="2" type="ORF">DSTB1V02_LOCUS11518</name>
</gene>
<keyword evidence="1" id="KW-1133">Transmembrane helix</keyword>
<accession>A0A7R9ACN9</accession>
<dbReference type="EMBL" id="CAJPEV010003798">
    <property type="protein sequence ID" value="CAG0900559.1"/>
    <property type="molecule type" value="Genomic_DNA"/>
</dbReference>
<name>A0A7R9ACN9_9CRUS</name>
<keyword evidence="1" id="KW-0472">Membrane</keyword>
<feature type="transmembrane region" description="Helical" evidence="1">
    <location>
        <begin position="63"/>
        <end position="87"/>
    </location>
</feature>
<keyword evidence="3" id="KW-1185">Reference proteome</keyword>
<dbReference type="AlphaFoldDB" id="A0A7R9ACN9"/>